<evidence type="ECO:0008006" key="4">
    <source>
        <dbReference type="Google" id="ProtNLM"/>
    </source>
</evidence>
<dbReference type="Pfam" id="PF10063">
    <property type="entry name" value="DUF2301"/>
    <property type="match status" value="1"/>
</dbReference>
<proteinExistence type="predicted"/>
<protein>
    <recommendedName>
        <fullName evidence="4">DUF2301 domain-containing membrane protein</fullName>
    </recommendedName>
</protein>
<keyword evidence="3" id="KW-1185">Reference proteome</keyword>
<keyword evidence="1" id="KW-0472">Membrane</keyword>
<feature type="transmembrane region" description="Helical" evidence="1">
    <location>
        <begin position="44"/>
        <end position="66"/>
    </location>
</feature>
<sequence>MAENGPNCADLGATIMLESTTVNPTYQGQFGPFTVNDHDRREVMLYRTGLALAAGGFSLGVALALAQPLQPLAVNFHLATGCFWLMTAGLGLSLWTIHIYLAVLHRTLQIFWAIGTLAALYFSFAYPEVLVTTVYDRPWTILGIGFTFAALTGIFFKEAFCFNRLETKFLTALIPLLLLGHLAGILPLTVAKDGLVLASILFLIFVARKAMQPLDPDIGDKSVFIYLAEQRKAGQSSL</sequence>
<evidence type="ECO:0000313" key="3">
    <source>
        <dbReference type="Proteomes" id="UP000658720"/>
    </source>
</evidence>
<feature type="transmembrane region" description="Helical" evidence="1">
    <location>
        <begin position="169"/>
        <end position="188"/>
    </location>
</feature>
<feature type="transmembrane region" description="Helical" evidence="1">
    <location>
        <begin position="110"/>
        <end position="127"/>
    </location>
</feature>
<dbReference type="PANTHER" id="PTHR36716">
    <property type="entry name" value="F3H9.20 PROTEIN"/>
    <property type="match status" value="1"/>
</dbReference>
<gene>
    <name evidence="2" type="ORF">IQ217_02655</name>
</gene>
<name>A0ABR9VR83_9SYNC</name>
<dbReference type="EMBL" id="JADEVV010000005">
    <property type="protein sequence ID" value="MBE9252771.1"/>
    <property type="molecule type" value="Genomic_DNA"/>
</dbReference>
<reference evidence="2 3" key="1">
    <citation type="submission" date="2020-10" db="EMBL/GenBank/DDBJ databases">
        <authorList>
            <person name="Castelo-Branco R."/>
            <person name="Eusebio N."/>
            <person name="Adriana R."/>
            <person name="Vieira A."/>
            <person name="Brugerolle De Fraissinette N."/>
            <person name="Rezende De Castro R."/>
            <person name="Schneider M.P."/>
            <person name="Vasconcelos V."/>
            <person name="Leao P.N."/>
        </authorList>
    </citation>
    <scope>NUCLEOTIDE SEQUENCE [LARGE SCALE GENOMIC DNA]</scope>
    <source>
        <strain evidence="2 3">LEGE 00031</strain>
    </source>
</reference>
<dbReference type="InterPro" id="IPR019275">
    <property type="entry name" value="DUF2301"/>
</dbReference>
<organism evidence="2 3">
    <name type="scientific">Synechocystis salina LEGE 00031</name>
    <dbReference type="NCBI Taxonomy" id="1828736"/>
    <lineage>
        <taxon>Bacteria</taxon>
        <taxon>Bacillati</taxon>
        <taxon>Cyanobacteriota</taxon>
        <taxon>Cyanophyceae</taxon>
        <taxon>Synechococcales</taxon>
        <taxon>Merismopediaceae</taxon>
        <taxon>Synechocystis</taxon>
    </lineage>
</organism>
<comment type="caution">
    <text evidence="2">The sequence shown here is derived from an EMBL/GenBank/DDBJ whole genome shotgun (WGS) entry which is preliminary data.</text>
</comment>
<accession>A0ABR9VR83</accession>
<evidence type="ECO:0000313" key="2">
    <source>
        <dbReference type="EMBL" id="MBE9252771.1"/>
    </source>
</evidence>
<dbReference type="PANTHER" id="PTHR36716:SF2">
    <property type="entry name" value="F3H9.20 PROTEIN"/>
    <property type="match status" value="1"/>
</dbReference>
<dbReference type="Proteomes" id="UP000658720">
    <property type="component" value="Unassembled WGS sequence"/>
</dbReference>
<evidence type="ECO:0000256" key="1">
    <source>
        <dbReference type="SAM" id="Phobius"/>
    </source>
</evidence>
<feature type="transmembrane region" description="Helical" evidence="1">
    <location>
        <begin position="139"/>
        <end position="157"/>
    </location>
</feature>
<keyword evidence="1" id="KW-1133">Transmembrane helix</keyword>
<dbReference type="RefSeq" id="WP_194018826.1">
    <property type="nucleotide sequence ID" value="NZ_JADEVV010000005.1"/>
</dbReference>
<keyword evidence="1" id="KW-0812">Transmembrane</keyword>
<feature type="transmembrane region" description="Helical" evidence="1">
    <location>
        <begin position="78"/>
        <end position="103"/>
    </location>
</feature>